<sequence length="186" mass="20165">MRLFALFLVVPIIEIALFIQVGGLIGLWPTLAIVVLTAVAGTLLMRSQGAHAWREIQRSFQEMRDPTGPLAHGVMILVAGMLLLTPGFFTDTVGVLLLIPQVRAAVMRQVGRRITVSRMGMASATMGRDSHRPPYSDGVIDGDYVVADDEPRPSRPPVDLPPEIDDLQPPRPSGGPGTRGSGWTRH</sequence>
<dbReference type="PANTHER" id="PTHR35335">
    <property type="entry name" value="UPF0716 PROTEIN FXSA"/>
    <property type="match status" value="1"/>
</dbReference>
<keyword evidence="2" id="KW-1133">Transmembrane helix</keyword>
<reference evidence="4" key="1">
    <citation type="submission" date="2019-03" db="EMBL/GenBank/DDBJ databases">
        <authorList>
            <person name="Li J."/>
        </authorList>
    </citation>
    <scope>NUCLEOTIDE SEQUENCE [LARGE SCALE GENOMIC DNA]</scope>
    <source>
        <strain evidence="4">2251</strain>
    </source>
</reference>
<dbReference type="GO" id="GO:0016020">
    <property type="term" value="C:membrane"/>
    <property type="evidence" value="ECO:0007669"/>
    <property type="project" value="InterPro"/>
</dbReference>
<name>A0A4P7HNM4_9RHOB</name>
<gene>
    <name evidence="3" type="ORF">E4191_15140</name>
</gene>
<dbReference type="RefSeq" id="WP_135314141.1">
    <property type="nucleotide sequence ID" value="NZ_CP038439.1"/>
</dbReference>
<dbReference type="PANTHER" id="PTHR35335:SF1">
    <property type="entry name" value="UPF0716 PROTEIN FXSA"/>
    <property type="match status" value="1"/>
</dbReference>
<proteinExistence type="predicted"/>
<feature type="transmembrane region" description="Helical" evidence="2">
    <location>
        <begin position="28"/>
        <end position="46"/>
    </location>
</feature>
<accession>A0A4P7HNM4</accession>
<feature type="transmembrane region" description="Helical" evidence="2">
    <location>
        <begin position="67"/>
        <end position="89"/>
    </location>
</feature>
<evidence type="ECO:0000256" key="2">
    <source>
        <dbReference type="SAM" id="Phobius"/>
    </source>
</evidence>
<dbReference type="Pfam" id="PF04186">
    <property type="entry name" value="FxsA"/>
    <property type="match status" value="1"/>
</dbReference>
<evidence type="ECO:0000313" key="4">
    <source>
        <dbReference type="Proteomes" id="UP000296374"/>
    </source>
</evidence>
<dbReference type="KEGG" id="plia:E4191_15140"/>
<dbReference type="AlphaFoldDB" id="A0A4P7HNM4"/>
<dbReference type="Proteomes" id="UP000296374">
    <property type="component" value="Chromosome"/>
</dbReference>
<feature type="region of interest" description="Disordered" evidence="1">
    <location>
        <begin position="122"/>
        <end position="186"/>
    </location>
</feature>
<keyword evidence="2" id="KW-0472">Membrane</keyword>
<organism evidence="3 4">
    <name type="scientific">Paracoccus liaowanqingii</name>
    <dbReference type="NCBI Taxonomy" id="2560053"/>
    <lineage>
        <taxon>Bacteria</taxon>
        <taxon>Pseudomonadati</taxon>
        <taxon>Pseudomonadota</taxon>
        <taxon>Alphaproteobacteria</taxon>
        <taxon>Rhodobacterales</taxon>
        <taxon>Paracoccaceae</taxon>
        <taxon>Paracoccus</taxon>
    </lineage>
</organism>
<keyword evidence="2" id="KW-0812">Transmembrane</keyword>
<dbReference type="InterPro" id="IPR007313">
    <property type="entry name" value="FxsA"/>
</dbReference>
<dbReference type="EMBL" id="CP038439">
    <property type="protein sequence ID" value="QBX35876.1"/>
    <property type="molecule type" value="Genomic_DNA"/>
</dbReference>
<evidence type="ECO:0000256" key="1">
    <source>
        <dbReference type="SAM" id="MobiDB-lite"/>
    </source>
</evidence>
<dbReference type="NCBIfam" id="NF008528">
    <property type="entry name" value="PRK11463.1-2"/>
    <property type="match status" value="1"/>
</dbReference>
<protein>
    <submittedName>
        <fullName evidence="3">FxsA family protein</fullName>
    </submittedName>
</protein>
<evidence type="ECO:0000313" key="3">
    <source>
        <dbReference type="EMBL" id="QBX35876.1"/>
    </source>
</evidence>